<evidence type="ECO:0000256" key="8">
    <source>
        <dbReference type="ARBA" id="ARBA00033102"/>
    </source>
</evidence>
<name>A0ABN6LZ82_9BACT</name>
<comment type="function">
    <text evidence="1">Involved in the catabolism of quinolinic acid (QA).</text>
</comment>
<dbReference type="Pfam" id="PF01729">
    <property type="entry name" value="QRPTase_C"/>
    <property type="match status" value="1"/>
</dbReference>
<dbReference type="RefSeq" id="WP_284153034.1">
    <property type="nucleotide sequence ID" value="NZ_AP025516.1"/>
</dbReference>
<dbReference type="EC" id="2.4.2.19" evidence="4"/>
<dbReference type="InterPro" id="IPR013785">
    <property type="entry name" value="Aldolase_TIM"/>
</dbReference>
<reference evidence="12 13" key="1">
    <citation type="submission" date="2022-01" db="EMBL/GenBank/DDBJ databases">
        <title>Desulfofustis limnae sp. nov., a novel mesophilic sulfate-reducing bacterium isolated from marsh soil.</title>
        <authorList>
            <person name="Watanabe M."/>
            <person name="Takahashi A."/>
            <person name="Kojima H."/>
            <person name="Fukui M."/>
        </authorList>
    </citation>
    <scope>NUCLEOTIDE SEQUENCE [LARGE SCALE GENOMIC DNA]</scope>
    <source>
        <strain evidence="12 13">PPLL</strain>
    </source>
</reference>
<proteinExistence type="inferred from homology"/>
<dbReference type="Proteomes" id="UP000830055">
    <property type="component" value="Chromosome"/>
</dbReference>
<evidence type="ECO:0000256" key="1">
    <source>
        <dbReference type="ARBA" id="ARBA00003237"/>
    </source>
</evidence>
<evidence type="ECO:0000256" key="5">
    <source>
        <dbReference type="ARBA" id="ARBA00022642"/>
    </source>
</evidence>
<dbReference type="InterPro" id="IPR037128">
    <property type="entry name" value="Quinolinate_PRibosylTase_N_sf"/>
</dbReference>
<keyword evidence="6 9" id="KW-0328">Glycosyltransferase</keyword>
<evidence type="ECO:0000256" key="6">
    <source>
        <dbReference type="ARBA" id="ARBA00022676"/>
    </source>
</evidence>
<comment type="similarity">
    <text evidence="3 9">Belongs to the NadC/ModD family.</text>
</comment>
<evidence type="ECO:0000313" key="13">
    <source>
        <dbReference type="Proteomes" id="UP000830055"/>
    </source>
</evidence>
<dbReference type="InterPro" id="IPR036068">
    <property type="entry name" value="Nicotinate_pribotase-like_C"/>
</dbReference>
<feature type="domain" description="Quinolinate phosphoribosyl transferase N-terminal" evidence="11">
    <location>
        <begin position="22"/>
        <end position="108"/>
    </location>
</feature>
<evidence type="ECO:0000256" key="4">
    <source>
        <dbReference type="ARBA" id="ARBA00011944"/>
    </source>
</evidence>
<keyword evidence="13" id="KW-1185">Reference proteome</keyword>
<dbReference type="Gene3D" id="3.90.1170.20">
    <property type="entry name" value="Quinolinate phosphoribosyl transferase, N-terminal domain"/>
    <property type="match status" value="1"/>
</dbReference>
<dbReference type="PANTHER" id="PTHR32179:SF3">
    <property type="entry name" value="NICOTINATE-NUCLEOTIDE PYROPHOSPHORYLASE [CARBOXYLATING]"/>
    <property type="match status" value="1"/>
</dbReference>
<dbReference type="InterPro" id="IPR002638">
    <property type="entry name" value="Quinolinate_PRibosylTrfase_C"/>
</dbReference>
<dbReference type="EMBL" id="AP025516">
    <property type="protein sequence ID" value="BDD85910.1"/>
    <property type="molecule type" value="Genomic_DNA"/>
</dbReference>
<dbReference type="SUPFAM" id="SSF51690">
    <property type="entry name" value="Nicotinate/Quinolinate PRTase C-terminal domain-like"/>
    <property type="match status" value="1"/>
</dbReference>
<sequence>MDTNLLDRMIRSFLLEDIGRGDLTSEAIFPPDQIGSARLVSRQSFLAAGAGTVAARVFTVQNPAIETADAVADGSRISPGDVLLMVRGPVVDLLKAERVALNLLQRLCGIATMTAAFVDRVKALPVRITDTRKTTPGLRMLEKYAVVAGGGHNHRFNLADGVLIKDNHIAACGSITEAVARVRSRTPHTIRIEVETDTLDQVRECLACGVDIILLDNMSPATMAEAVRIIDGRAIVEASGGITLETVAAVAASGVDIISVGGLTHSARACDIGMDW</sequence>
<dbReference type="InterPro" id="IPR027277">
    <property type="entry name" value="NadC/ModD"/>
</dbReference>
<dbReference type="PIRSF" id="PIRSF006250">
    <property type="entry name" value="NadC_ModD"/>
    <property type="match status" value="1"/>
</dbReference>
<dbReference type="InterPro" id="IPR004393">
    <property type="entry name" value="NadC"/>
</dbReference>
<feature type="domain" description="Quinolinate phosphoribosyl transferase C-terminal" evidence="10">
    <location>
        <begin position="110"/>
        <end position="275"/>
    </location>
</feature>
<evidence type="ECO:0000259" key="10">
    <source>
        <dbReference type="Pfam" id="PF01729"/>
    </source>
</evidence>
<keyword evidence="5" id="KW-0662">Pyridine nucleotide biosynthesis</keyword>
<dbReference type="Gene3D" id="3.20.20.70">
    <property type="entry name" value="Aldolase class I"/>
    <property type="match status" value="1"/>
</dbReference>
<keyword evidence="7 9" id="KW-0808">Transferase</keyword>
<dbReference type="SUPFAM" id="SSF54675">
    <property type="entry name" value="Nicotinate/Quinolinate PRTase N-terminal domain-like"/>
    <property type="match status" value="1"/>
</dbReference>
<dbReference type="PANTHER" id="PTHR32179">
    <property type="entry name" value="NICOTINATE-NUCLEOTIDE PYROPHOSPHORYLASE [CARBOXYLATING]"/>
    <property type="match status" value="1"/>
</dbReference>
<evidence type="ECO:0000259" key="11">
    <source>
        <dbReference type="Pfam" id="PF02749"/>
    </source>
</evidence>
<dbReference type="CDD" id="cd01572">
    <property type="entry name" value="QPRTase"/>
    <property type="match status" value="1"/>
</dbReference>
<comment type="pathway">
    <text evidence="2">Cofactor biosynthesis; NAD(+) biosynthesis; nicotinate D-ribonucleotide from quinolinate: step 1/1.</text>
</comment>
<evidence type="ECO:0000256" key="9">
    <source>
        <dbReference type="PIRNR" id="PIRNR006250"/>
    </source>
</evidence>
<dbReference type="Pfam" id="PF02749">
    <property type="entry name" value="QRPTase_N"/>
    <property type="match status" value="1"/>
</dbReference>
<evidence type="ECO:0000313" key="12">
    <source>
        <dbReference type="EMBL" id="BDD85910.1"/>
    </source>
</evidence>
<evidence type="ECO:0000256" key="7">
    <source>
        <dbReference type="ARBA" id="ARBA00022679"/>
    </source>
</evidence>
<organism evidence="12 13">
    <name type="scientific">Desulfofustis limnaeus</name>
    <dbReference type="NCBI Taxonomy" id="2740163"/>
    <lineage>
        <taxon>Bacteria</taxon>
        <taxon>Pseudomonadati</taxon>
        <taxon>Thermodesulfobacteriota</taxon>
        <taxon>Desulfobulbia</taxon>
        <taxon>Desulfobulbales</taxon>
        <taxon>Desulfocapsaceae</taxon>
        <taxon>Desulfofustis</taxon>
    </lineage>
</organism>
<evidence type="ECO:0000256" key="3">
    <source>
        <dbReference type="ARBA" id="ARBA00009400"/>
    </source>
</evidence>
<protein>
    <recommendedName>
        <fullName evidence="4">nicotinate-nucleotide diphosphorylase (carboxylating)</fullName>
        <ecNumber evidence="4">2.4.2.19</ecNumber>
    </recommendedName>
    <alternativeName>
        <fullName evidence="8">Quinolinate phosphoribosyltransferase [decarboxylating]</fullName>
    </alternativeName>
</protein>
<gene>
    <name evidence="12" type="primary">nadC</name>
    <name evidence="12" type="ORF">DPPLL_02750</name>
</gene>
<dbReference type="InterPro" id="IPR022412">
    <property type="entry name" value="Quinolinate_PRibosylTrfase_N"/>
</dbReference>
<accession>A0ABN6LZ82</accession>
<evidence type="ECO:0000256" key="2">
    <source>
        <dbReference type="ARBA" id="ARBA00004893"/>
    </source>
</evidence>
<dbReference type="NCBIfam" id="TIGR00078">
    <property type="entry name" value="nadC"/>
    <property type="match status" value="1"/>
</dbReference>